<dbReference type="InterPro" id="IPR011051">
    <property type="entry name" value="RmlC_Cupin_sf"/>
</dbReference>
<evidence type="ECO:0000313" key="1">
    <source>
        <dbReference type="EMBL" id="NUU58604.1"/>
    </source>
</evidence>
<dbReference type="SUPFAM" id="SSF51182">
    <property type="entry name" value="RmlC-like cupins"/>
    <property type="match status" value="1"/>
</dbReference>
<comment type="caution">
    <text evidence="1">The sequence shown here is derived from an EMBL/GenBank/DDBJ whole genome shotgun (WGS) entry which is preliminary data.</text>
</comment>
<dbReference type="Proteomes" id="UP000577724">
    <property type="component" value="Unassembled WGS sequence"/>
</dbReference>
<dbReference type="CDD" id="cd02208">
    <property type="entry name" value="cupin_RmlC-like"/>
    <property type="match status" value="1"/>
</dbReference>
<evidence type="ECO:0000313" key="2">
    <source>
        <dbReference type="Proteomes" id="UP000577724"/>
    </source>
</evidence>
<reference evidence="1 2" key="1">
    <citation type="submission" date="2020-05" db="EMBL/GenBank/DDBJ databases">
        <title>Genome Sequencing of Type Strains.</title>
        <authorList>
            <person name="Lemaire J.F."/>
            <person name="Inderbitzin P."/>
            <person name="Gregorio O.A."/>
            <person name="Collins S.B."/>
            <person name="Wespe N."/>
            <person name="Knight-Connoni V."/>
        </authorList>
    </citation>
    <scope>NUCLEOTIDE SEQUENCE [LARGE SCALE GENOMIC DNA]</scope>
    <source>
        <strain evidence="1 2">DSM 19942</strain>
    </source>
</reference>
<dbReference type="GeneID" id="97135303"/>
<dbReference type="EMBL" id="JABMCC010000121">
    <property type="protein sequence ID" value="NUU58604.1"/>
    <property type="molecule type" value="Genomic_DNA"/>
</dbReference>
<sequence>MDRETLEQNLGPDNVNTSFEQMANGERKYKMVSEDGGYYCRTIASSQGAWQNSHFHNHITEFYVVQSGWIAYANFANDQTLEIRVMGEGDHIIVEPGVHHNLYMSANSVIHTIKYGLNTDSDWSASPELDSVTQALMESELLQTYG</sequence>
<dbReference type="RefSeq" id="WP_175383885.1">
    <property type="nucleotide sequence ID" value="NZ_CBCRYD010000005.1"/>
</dbReference>
<gene>
    <name evidence="1" type="ORF">HP548_31465</name>
</gene>
<keyword evidence="2" id="KW-1185">Reference proteome</keyword>
<accession>A0ABX2MWY7</accession>
<dbReference type="InterPro" id="IPR014710">
    <property type="entry name" value="RmlC-like_jellyroll"/>
</dbReference>
<proteinExistence type="predicted"/>
<protein>
    <submittedName>
        <fullName evidence="1">Cupin domain-containing protein</fullName>
    </submittedName>
</protein>
<name>A0ABX2MWY7_9BACL</name>
<dbReference type="Gene3D" id="2.60.120.10">
    <property type="entry name" value="Jelly Rolls"/>
    <property type="match status" value="1"/>
</dbReference>
<organism evidence="1 2">
    <name type="scientific">Paenibacillus taichungensis</name>
    <dbReference type="NCBI Taxonomy" id="484184"/>
    <lineage>
        <taxon>Bacteria</taxon>
        <taxon>Bacillati</taxon>
        <taxon>Bacillota</taxon>
        <taxon>Bacilli</taxon>
        <taxon>Bacillales</taxon>
        <taxon>Paenibacillaceae</taxon>
        <taxon>Paenibacillus</taxon>
    </lineage>
</organism>